<reference evidence="8 9" key="1">
    <citation type="submission" date="2019-03" db="EMBL/GenBank/DDBJ databases">
        <title>Draft genome sequences of novel Actinobacteria.</title>
        <authorList>
            <person name="Sahin N."/>
            <person name="Ay H."/>
            <person name="Saygin H."/>
        </authorList>
    </citation>
    <scope>NUCLEOTIDE SEQUENCE [LARGE SCALE GENOMIC DNA]</scope>
    <source>
        <strain evidence="8 9">DSM 45941</strain>
    </source>
</reference>
<evidence type="ECO:0000313" key="9">
    <source>
        <dbReference type="Proteomes" id="UP000295578"/>
    </source>
</evidence>
<keyword evidence="1" id="KW-0808">Transferase</keyword>
<evidence type="ECO:0000256" key="6">
    <source>
        <dbReference type="SAM" id="MobiDB-lite"/>
    </source>
</evidence>
<feature type="non-terminal residue" evidence="8">
    <location>
        <position position="387"/>
    </location>
</feature>
<evidence type="ECO:0000259" key="7">
    <source>
        <dbReference type="PROSITE" id="PS50011"/>
    </source>
</evidence>
<evidence type="ECO:0000313" key="8">
    <source>
        <dbReference type="EMBL" id="TDD74254.1"/>
    </source>
</evidence>
<dbReference type="Pfam" id="PF00069">
    <property type="entry name" value="Pkinase"/>
    <property type="match status" value="1"/>
</dbReference>
<keyword evidence="2 5" id="KW-0547">Nucleotide-binding</keyword>
<dbReference type="EMBL" id="SMKY01000171">
    <property type="protein sequence ID" value="TDD74254.1"/>
    <property type="molecule type" value="Genomic_DNA"/>
</dbReference>
<dbReference type="InterPro" id="IPR017441">
    <property type="entry name" value="Protein_kinase_ATP_BS"/>
</dbReference>
<keyword evidence="3 8" id="KW-0418">Kinase</keyword>
<dbReference type="Proteomes" id="UP000295578">
    <property type="component" value="Unassembled WGS sequence"/>
</dbReference>
<dbReference type="InterPro" id="IPR011009">
    <property type="entry name" value="Kinase-like_dom_sf"/>
</dbReference>
<dbReference type="PROSITE" id="PS00108">
    <property type="entry name" value="PROTEIN_KINASE_ST"/>
    <property type="match status" value="1"/>
</dbReference>
<evidence type="ECO:0000256" key="4">
    <source>
        <dbReference type="ARBA" id="ARBA00022840"/>
    </source>
</evidence>
<evidence type="ECO:0000256" key="2">
    <source>
        <dbReference type="ARBA" id="ARBA00022741"/>
    </source>
</evidence>
<organism evidence="8 9">
    <name type="scientific">Actinomadura darangshiensis</name>
    <dbReference type="NCBI Taxonomy" id="705336"/>
    <lineage>
        <taxon>Bacteria</taxon>
        <taxon>Bacillati</taxon>
        <taxon>Actinomycetota</taxon>
        <taxon>Actinomycetes</taxon>
        <taxon>Streptosporangiales</taxon>
        <taxon>Thermomonosporaceae</taxon>
        <taxon>Actinomadura</taxon>
    </lineage>
</organism>
<feature type="binding site" evidence="5">
    <location>
        <position position="148"/>
    </location>
    <ligand>
        <name>ATP</name>
        <dbReference type="ChEBI" id="CHEBI:30616"/>
    </ligand>
</feature>
<dbReference type="InterPro" id="IPR000719">
    <property type="entry name" value="Prot_kinase_dom"/>
</dbReference>
<comment type="caution">
    <text evidence="8">The sequence shown here is derived from an EMBL/GenBank/DDBJ whole genome shotgun (WGS) entry which is preliminary data.</text>
</comment>
<dbReference type="PANTHER" id="PTHR43289">
    <property type="entry name" value="MITOGEN-ACTIVATED PROTEIN KINASE KINASE KINASE 20-RELATED"/>
    <property type="match status" value="1"/>
</dbReference>
<keyword evidence="8" id="KW-0723">Serine/threonine-protein kinase</keyword>
<keyword evidence="9" id="KW-1185">Reference proteome</keyword>
<sequence length="387" mass="39886">MGQAPPAPGGLLDERRLLPQPAGDRGPVAHGDRAAPGRRPLQEGAGRGAPPQSSGRPVQHLLRRRLPVLQPGRRGHPRLQQQCAGPAARRPDPDVHRLVTTHGGNVRPLQPGDPTHLGDHRVLARLGSGGMGEVFLGRSPGGRMVAVKVVHEALAAQPGFRARFRREVTAARSVGGAYTAPLVDADPDAEVPWLATAYLPGMSLRDAIDAHGPLPPPAVRALGAALAEALVAIHGAGVVHRDLKPGNVMLTPDGPRVIDFGIAQAAEATAITESGAFLGSPGYLAPEQAAGGRAGPAADVFALGAVLAFAATGSGPFGQGPVHVLIHRALHDPPDLAAVPDPGLRHLIATCLDKDPARRPVPAALVPHLAAPPQGVAWLPETVSQLV</sequence>
<dbReference type="AlphaFoldDB" id="A0A4R5AT17"/>
<feature type="region of interest" description="Disordered" evidence="6">
    <location>
        <begin position="1"/>
        <end position="94"/>
    </location>
</feature>
<gene>
    <name evidence="8" type="ORF">E1293_29775</name>
</gene>
<evidence type="ECO:0000256" key="3">
    <source>
        <dbReference type="ARBA" id="ARBA00022777"/>
    </source>
</evidence>
<dbReference type="GO" id="GO:0004674">
    <property type="term" value="F:protein serine/threonine kinase activity"/>
    <property type="evidence" value="ECO:0007669"/>
    <property type="project" value="UniProtKB-KW"/>
</dbReference>
<dbReference type="Gene3D" id="3.30.200.20">
    <property type="entry name" value="Phosphorylase Kinase, domain 1"/>
    <property type="match status" value="1"/>
</dbReference>
<feature type="domain" description="Protein kinase" evidence="7">
    <location>
        <begin position="120"/>
        <end position="371"/>
    </location>
</feature>
<name>A0A4R5AT17_9ACTN</name>
<dbReference type="OrthoDB" id="9762169at2"/>
<accession>A0A4R5AT17</accession>
<dbReference type="PROSITE" id="PS00107">
    <property type="entry name" value="PROTEIN_KINASE_ATP"/>
    <property type="match status" value="1"/>
</dbReference>
<dbReference type="Gene3D" id="1.10.510.10">
    <property type="entry name" value="Transferase(Phosphotransferase) domain 1"/>
    <property type="match status" value="1"/>
</dbReference>
<evidence type="ECO:0000256" key="5">
    <source>
        <dbReference type="PROSITE-ProRule" id="PRU10141"/>
    </source>
</evidence>
<dbReference type="SUPFAM" id="SSF56112">
    <property type="entry name" value="Protein kinase-like (PK-like)"/>
    <property type="match status" value="1"/>
</dbReference>
<keyword evidence="4 5" id="KW-0067">ATP-binding</keyword>
<dbReference type="CDD" id="cd14014">
    <property type="entry name" value="STKc_PknB_like"/>
    <property type="match status" value="1"/>
</dbReference>
<evidence type="ECO:0000256" key="1">
    <source>
        <dbReference type="ARBA" id="ARBA00022679"/>
    </source>
</evidence>
<dbReference type="SMART" id="SM00220">
    <property type="entry name" value="S_TKc"/>
    <property type="match status" value="1"/>
</dbReference>
<dbReference type="GO" id="GO:0005524">
    <property type="term" value="F:ATP binding"/>
    <property type="evidence" value="ECO:0007669"/>
    <property type="project" value="UniProtKB-UniRule"/>
</dbReference>
<proteinExistence type="predicted"/>
<protein>
    <submittedName>
        <fullName evidence="8">Serine/threonine protein kinase</fullName>
    </submittedName>
</protein>
<dbReference type="InterPro" id="IPR008271">
    <property type="entry name" value="Ser/Thr_kinase_AS"/>
</dbReference>
<dbReference type="PROSITE" id="PS50011">
    <property type="entry name" value="PROTEIN_KINASE_DOM"/>
    <property type="match status" value="1"/>
</dbReference>
<dbReference type="PANTHER" id="PTHR43289:SF34">
    <property type="entry name" value="SERINE_THREONINE-PROTEIN KINASE YBDM-RELATED"/>
    <property type="match status" value="1"/>
</dbReference>